<evidence type="ECO:0000313" key="7">
    <source>
        <dbReference type="Proteomes" id="UP001596096"/>
    </source>
</evidence>
<dbReference type="InterPro" id="IPR015168">
    <property type="entry name" value="SsuA/THI5"/>
</dbReference>
<organism evidence="6 7">
    <name type="scientific">Nonomuraea harbinensis</name>
    <dbReference type="NCBI Taxonomy" id="1286938"/>
    <lineage>
        <taxon>Bacteria</taxon>
        <taxon>Bacillati</taxon>
        <taxon>Actinomycetota</taxon>
        <taxon>Actinomycetes</taxon>
        <taxon>Streptosporangiales</taxon>
        <taxon>Streptosporangiaceae</taxon>
        <taxon>Nonomuraea</taxon>
    </lineage>
</organism>
<dbReference type="PANTHER" id="PTHR30024:SF47">
    <property type="entry name" value="TAURINE-BINDING PERIPLASMIC PROTEIN"/>
    <property type="match status" value="1"/>
</dbReference>
<dbReference type="Pfam" id="PF09084">
    <property type="entry name" value="NMT1"/>
    <property type="match status" value="1"/>
</dbReference>
<dbReference type="EMBL" id="JBHSNW010000037">
    <property type="protein sequence ID" value="MFC5821689.1"/>
    <property type="molecule type" value="Genomic_DNA"/>
</dbReference>
<dbReference type="PROSITE" id="PS51257">
    <property type="entry name" value="PROKAR_LIPOPROTEIN"/>
    <property type="match status" value="1"/>
</dbReference>
<evidence type="ECO:0000259" key="5">
    <source>
        <dbReference type="Pfam" id="PF09084"/>
    </source>
</evidence>
<dbReference type="Gene3D" id="3.40.190.10">
    <property type="entry name" value="Periplasmic binding protein-like II"/>
    <property type="match status" value="2"/>
</dbReference>
<evidence type="ECO:0000256" key="1">
    <source>
        <dbReference type="ARBA" id="ARBA00004418"/>
    </source>
</evidence>
<keyword evidence="7" id="KW-1185">Reference proteome</keyword>
<comment type="subcellular location">
    <subcellularLocation>
        <location evidence="1">Periplasm</location>
    </subcellularLocation>
</comment>
<name>A0ABW1C7U7_9ACTN</name>
<evidence type="ECO:0000313" key="6">
    <source>
        <dbReference type="EMBL" id="MFC5821689.1"/>
    </source>
</evidence>
<reference evidence="7" key="1">
    <citation type="journal article" date="2019" name="Int. J. Syst. Evol. Microbiol.">
        <title>The Global Catalogue of Microorganisms (GCM) 10K type strain sequencing project: providing services to taxonomists for standard genome sequencing and annotation.</title>
        <authorList>
            <consortium name="The Broad Institute Genomics Platform"/>
            <consortium name="The Broad Institute Genome Sequencing Center for Infectious Disease"/>
            <person name="Wu L."/>
            <person name="Ma J."/>
        </authorList>
    </citation>
    <scope>NUCLEOTIDE SEQUENCE [LARGE SCALE GENOMIC DNA]</scope>
    <source>
        <strain evidence="7">CGMCC 4.7106</strain>
    </source>
</reference>
<evidence type="ECO:0000256" key="3">
    <source>
        <dbReference type="ARBA" id="ARBA00022729"/>
    </source>
</evidence>
<feature type="signal peptide" evidence="4">
    <location>
        <begin position="1"/>
        <end position="26"/>
    </location>
</feature>
<gene>
    <name evidence="6" type="ORF">ACFPUY_41945</name>
</gene>
<feature type="chain" id="PRO_5046321444" evidence="4">
    <location>
        <begin position="27"/>
        <end position="359"/>
    </location>
</feature>
<dbReference type="SUPFAM" id="SSF53850">
    <property type="entry name" value="Periplasmic binding protein-like II"/>
    <property type="match status" value="1"/>
</dbReference>
<feature type="domain" description="SsuA/THI5-like" evidence="5">
    <location>
        <begin position="60"/>
        <end position="280"/>
    </location>
</feature>
<accession>A0ABW1C7U7</accession>
<evidence type="ECO:0000256" key="4">
    <source>
        <dbReference type="SAM" id="SignalP"/>
    </source>
</evidence>
<dbReference type="Proteomes" id="UP001596096">
    <property type="component" value="Unassembled WGS sequence"/>
</dbReference>
<proteinExistence type="inferred from homology"/>
<keyword evidence="3 4" id="KW-0732">Signal</keyword>
<comment type="similarity">
    <text evidence="2">Belongs to the bacterial solute-binding protein SsuA/TauA family.</text>
</comment>
<comment type="caution">
    <text evidence="6">The sequence shown here is derived from an EMBL/GenBank/DDBJ whole genome shotgun (WGS) entry which is preliminary data.</text>
</comment>
<sequence length="359" mass="37194">MVRSTKLVASALAVLLTVLVSGCASSSPEGGESAASGDGGLTTISYIDAGSACLCSYPRLQAEAQGYFAQQGIEIDNKTSIFNANQLIQAVAQGQADIALTGGTAPLASAAAGKLVKVVAVLGAPAPEQITLNNQTLEKLAQKGVTPESPYQEKLAALKGLKIASAATGSTTDLLFRQILTLGGLKPDSDVTIQPFSDAAAGTAAVKQGASDGLAGFPSQTTGPEADGWGKVFIDIVKDAPEAANIPYIVVAVNPDFLKNQPDAVTKFLKAMTQARDDAKDFSQEHSDALHQKFFASTSDAAWKTGIEAILPVFTGSIVPTQELADNLIKVYNIGKPDPVSVPFEELYDTELVKALPDA</sequence>
<dbReference type="RefSeq" id="WP_187281120.1">
    <property type="nucleotide sequence ID" value="NZ_JAHKRN010000074.1"/>
</dbReference>
<protein>
    <submittedName>
        <fullName evidence="6">ABC transporter substrate-binding protein</fullName>
    </submittedName>
</protein>
<evidence type="ECO:0000256" key="2">
    <source>
        <dbReference type="ARBA" id="ARBA00010742"/>
    </source>
</evidence>
<dbReference type="PANTHER" id="PTHR30024">
    <property type="entry name" value="ALIPHATIC SULFONATES-BINDING PROTEIN-RELATED"/>
    <property type="match status" value="1"/>
</dbReference>